<dbReference type="PROSITE" id="PS50092">
    <property type="entry name" value="TSP1"/>
    <property type="match status" value="1"/>
</dbReference>
<dbReference type="Gene3D" id="2.20.100.10">
    <property type="entry name" value="Thrombospondin type-1 (TSP1) repeat"/>
    <property type="match status" value="2"/>
</dbReference>
<feature type="region of interest" description="Disordered" evidence="3">
    <location>
        <begin position="114"/>
        <end position="160"/>
    </location>
</feature>
<dbReference type="PANTHER" id="PTHR13723">
    <property type="entry name" value="ADAMTS A DISINTEGRIN AND METALLOPROTEASE WITH THROMBOSPONDIN MOTIFS PROTEASE"/>
    <property type="match status" value="1"/>
</dbReference>
<evidence type="ECO:0000256" key="2">
    <source>
        <dbReference type="ARBA" id="ARBA00022525"/>
    </source>
</evidence>
<dbReference type="GO" id="GO:0004222">
    <property type="term" value="F:metalloendopeptidase activity"/>
    <property type="evidence" value="ECO:0007669"/>
    <property type="project" value="TreeGrafter"/>
</dbReference>
<comment type="subcellular location">
    <subcellularLocation>
        <location evidence="1">Secreted</location>
    </subcellularLocation>
</comment>
<reference evidence="4" key="1">
    <citation type="submission" date="2023-06" db="EMBL/GenBank/DDBJ databases">
        <title>Male Hemibagrus guttatus genome.</title>
        <authorList>
            <person name="Bian C."/>
        </authorList>
    </citation>
    <scope>NUCLEOTIDE SEQUENCE</scope>
    <source>
        <strain evidence="4">Male_cb2023</strain>
        <tissue evidence="4">Muscle</tissue>
    </source>
</reference>
<feature type="region of interest" description="Disordered" evidence="3">
    <location>
        <begin position="175"/>
        <end position="203"/>
    </location>
</feature>
<comment type="caution">
    <text evidence="4">The sequence shown here is derived from an EMBL/GenBank/DDBJ whole genome shotgun (WGS) entry which is preliminary data.</text>
</comment>
<dbReference type="SMART" id="SM00209">
    <property type="entry name" value="TSP1"/>
    <property type="match status" value="2"/>
</dbReference>
<keyword evidence="2" id="KW-0964">Secreted</keyword>
<evidence type="ECO:0000313" key="5">
    <source>
        <dbReference type="Proteomes" id="UP001274896"/>
    </source>
</evidence>
<proteinExistence type="predicted"/>
<feature type="compositionally biased region" description="Polar residues" evidence="3">
    <location>
        <begin position="114"/>
        <end position="130"/>
    </location>
</feature>
<sequence>MDCPARWWVGGWQSCSASCGSDGVRKHTVLCVRTVAGEERVLHPGGCRKLPKPKAALACNRNVTCGSAWAVGNWSECSLTCGGGVKSRSIKCVTEPQTRCDPMTRPRSTTFCNLQSCSRTRPNPSTSTPAHDTDDLTSAPTPSPYTPTVSTSHTPTPSVLHEDDQDFILVNKSSAEDHTHGGEGEDEEGSTDLRQPPDRSPYTPGYDYITGDDREDVFTVHTPVSTIHTQTQPDNTTTTTHTLITTMKPSRTRTITNLLTTPP</sequence>
<dbReference type="InterPro" id="IPR036383">
    <property type="entry name" value="TSP1_rpt_sf"/>
</dbReference>
<dbReference type="PANTHER" id="PTHR13723:SF200">
    <property type="entry name" value="ADAM METALLOPEPTIDASE WITH THROMBOSPONDIN TYPE 1 MOTIF B, ISOFORM B"/>
    <property type="match status" value="1"/>
</dbReference>
<dbReference type="GO" id="GO:0006508">
    <property type="term" value="P:proteolysis"/>
    <property type="evidence" value="ECO:0007669"/>
    <property type="project" value="TreeGrafter"/>
</dbReference>
<dbReference type="GO" id="GO:0031012">
    <property type="term" value="C:extracellular matrix"/>
    <property type="evidence" value="ECO:0007669"/>
    <property type="project" value="TreeGrafter"/>
</dbReference>
<evidence type="ECO:0000256" key="3">
    <source>
        <dbReference type="SAM" id="MobiDB-lite"/>
    </source>
</evidence>
<dbReference type="AlphaFoldDB" id="A0AAE0URL7"/>
<name>A0AAE0URL7_9TELE</name>
<organism evidence="4 5">
    <name type="scientific">Hemibagrus guttatus</name>
    <dbReference type="NCBI Taxonomy" id="175788"/>
    <lineage>
        <taxon>Eukaryota</taxon>
        <taxon>Metazoa</taxon>
        <taxon>Chordata</taxon>
        <taxon>Craniata</taxon>
        <taxon>Vertebrata</taxon>
        <taxon>Euteleostomi</taxon>
        <taxon>Actinopterygii</taxon>
        <taxon>Neopterygii</taxon>
        <taxon>Teleostei</taxon>
        <taxon>Ostariophysi</taxon>
        <taxon>Siluriformes</taxon>
        <taxon>Bagridae</taxon>
        <taxon>Hemibagrus</taxon>
    </lineage>
</organism>
<dbReference type="GO" id="GO:0005576">
    <property type="term" value="C:extracellular region"/>
    <property type="evidence" value="ECO:0007669"/>
    <property type="project" value="UniProtKB-SubCell"/>
</dbReference>
<protein>
    <submittedName>
        <fullName evidence="4">Uncharacterized protein</fullName>
    </submittedName>
</protein>
<gene>
    <name evidence="4" type="ORF">QTP70_018945</name>
</gene>
<evidence type="ECO:0000256" key="1">
    <source>
        <dbReference type="ARBA" id="ARBA00004613"/>
    </source>
</evidence>
<dbReference type="InterPro" id="IPR050439">
    <property type="entry name" value="ADAMTS_ADAMTS-like"/>
</dbReference>
<dbReference type="EMBL" id="JAUCMX010000021">
    <property type="protein sequence ID" value="KAK3514517.1"/>
    <property type="molecule type" value="Genomic_DNA"/>
</dbReference>
<dbReference type="Pfam" id="PF19030">
    <property type="entry name" value="TSP1_ADAMTS"/>
    <property type="match status" value="2"/>
</dbReference>
<feature type="compositionally biased region" description="Low complexity" evidence="3">
    <location>
        <begin position="146"/>
        <end position="158"/>
    </location>
</feature>
<dbReference type="InterPro" id="IPR000884">
    <property type="entry name" value="TSP1_rpt"/>
</dbReference>
<accession>A0AAE0URL7</accession>
<dbReference type="SUPFAM" id="SSF82895">
    <property type="entry name" value="TSP-1 type 1 repeat"/>
    <property type="match status" value="2"/>
</dbReference>
<evidence type="ECO:0000313" key="4">
    <source>
        <dbReference type="EMBL" id="KAK3514517.1"/>
    </source>
</evidence>
<dbReference type="Proteomes" id="UP001274896">
    <property type="component" value="Unassembled WGS sequence"/>
</dbReference>
<keyword evidence="5" id="KW-1185">Reference proteome</keyword>
<dbReference type="GO" id="GO:0030198">
    <property type="term" value="P:extracellular matrix organization"/>
    <property type="evidence" value="ECO:0007669"/>
    <property type="project" value="TreeGrafter"/>
</dbReference>